<dbReference type="KEGG" id="pnd:Pla175_39690"/>
<keyword evidence="1 2" id="KW-0456">Lyase</keyword>
<organism evidence="2 3">
    <name type="scientific">Pirellulimonas nuda</name>
    <dbReference type="NCBI Taxonomy" id="2528009"/>
    <lineage>
        <taxon>Bacteria</taxon>
        <taxon>Pseudomonadati</taxon>
        <taxon>Planctomycetota</taxon>
        <taxon>Planctomycetia</taxon>
        <taxon>Pirellulales</taxon>
        <taxon>Lacipirellulaceae</taxon>
        <taxon>Pirellulimonas</taxon>
    </lineage>
</organism>
<dbReference type="RefSeq" id="WP_145289293.1">
    <property type="nucleotide sequence ID" value="NZ_CP036291.1"/>
</dbReference>
<dbReference type="Pfam" id="PF07977">
    <property type="entry name" value="FabA"/>
    <property type="match status" value="1"/>
</dbReference>
<reference evidence="2 3" key="1">
    <citation type="submission" date="2019-02" db="EMBL/GenBank/DDBJ databases">
        <title>Deep-cultivation of Planctomycetes and their phenomic and genomic characterization uncovers novel biology.</title>
        <authorList>
            <person name="Wiegand S."/>
            <person name="Jogler M."/>
            <person name="Boedeker C."/>
            <person name="Pinto D."/>
            <person name="Vollmers J."/>
            <person name="Rivas-Marin E."/>
            <person name="Kohn T."/>
            <person name="Peeters S.H."/>
            <person name="Heuer A."/>
            <person name="Rast P."/>
            <person name="Oberbeckmann S."/>
            <person name="Bunk B."/>
            <person name="Jeske O."/>
            <person name="Meyerdierks A."/>
            <person name="Storesund J.E."/>
            <person name="Kallscheuer N."/>
            <person name="Luecker S."/>
            <person name="Lage O.M."/>
            <person name="Pohl T."/>
            <person name="Merkel B.J."/>
            <person name="Hornburger P."/>
            <person name="Mueller R.-W."/>
            <person name="Bruemmer F."/>
            <person name="Labrenz M."/>
            <person name="Spormann A.M."/>
            <person name="Op den Camp H."/>
            <person name="Overmann J."/>
            <person name="Amann R."/>
            <person name="Jetten M.S.M."/>
            <person name="Mascher T."/>
            <person name="Medema M.H."/>
            <person name="Devos D.P."/>
            <person name="Kaster A.-K."/>
            <person name="Ovreas L."/>
            <person name="Rohde M."/>
            <person name="Galperin M.Y."/>
            <person name="Jogler C."/>
        </authorList>
    </citation>
    <scope>NUCLEOTIDE SEQUENCE [LARGE SCALE GENOMIC DNA]</scope>
    <source>
        <strain evidence="2 3">Pla175</strain>
    </source>
</reference>
<dbReference type="InterPro" id="IPR013114">
    <property type="entry name" value="FabA_FabZ"/>
</dbReference>
<dbReference type="GO" id="GO:0019171">
    <property type="term" value="F:(3R)-hydroxyacyl-[acyl-carrier-protein] dehydratase activity"/>
    <property type="evidence" value="ECO:0007669"/>
    <property type="project" value="UniProtKB-EC"/>
</dbReference>
<dbReference type="Proteomes" id="UP000317429">
    <property type="component" value="Chromosome"/>
</dbReference>
<name>A0A518DGJ8_9BACT</name>
<dbReference type="InterPro" id="IPR029069">
    <property type="entry name" value="HotDog_dom_sf"/>
</dbReference>
<dbReference type="Gene3D" id="3.10.129.10">
    <property type="entry name" value="Hotdog Thioesterase"/>
    <property type="match status" value="1"/>
</dbReference>
<dbReference type="EC" id="4.2.1.59" evidence="2"/>
<sequence>MSLEAILAAIPHRPPFLLIDEIVERDDARIVCRKTFTGEEFWYAGHYPEYPITPGVILCEASMQAGAVLIAGLIEAEQGKVPVATRANNVQFRRQVLPGETVDIEVELAERLASAFFMKARVSAAGSLACRFEFACTLTEPKTDAR</sequence>
<gene>
    <name evidence="2" type="primary">fabZ_2</name>
    <name evidence="2" type="ORF">Pla175_39690</name>
</gene>
<evidence type="ECO:0000313" key="2">
    <source>
        <dbReference type="EMBL" id="QDU90562.1"/>
    </source>
</evidence>
<dbReference type="CDD" id="cd01288">
    <property type="entry name" value="FabZ"/>
    <property type="match status" value="1"/>
</dbReference>
<dbReference type="OrthoDB" id="9772788at2"/>
<protein>
    <submittedName>
        <fullName evidence="2">3-hydroxyacyl-[acyl-carrier-protein] dehydratase FabZ</fullName>
        <ecNumber evidence="2">4.2.1.59</ecNumber>
    </submittedName>
</protein>
<dbReference type="PANTHER" id="PTHR30272:SF1">
    <property type="entry name" value="3-HYDROXYACYL-[ACYL-CARRIER-PROTEIN] DEHYDRATASE"/>
    <property type="match status" value="1"/>
</dbReference>
<accession>A0A518DGJ8</accession>
<proteinExistence type="predicted"/>
<keyword evidence="3" id="KW-1185">Reference proteome</keyword>
<dbReference type="PANTHER" id="PTHR30272">
    <property type="entry name" value="3-HYDROXYACYL-[ACYL-CARRIER-PROTEIN] DEHYDRATASE"/>
    <property type="match status" value="1"/>
</dbReference>
<dbReference type="SUPFAM" id="SSF54637">
    <property type="entry name" value="Thioesterase/thiol ester dehydrase-isomerase"/>
    <property type="match status" value="1"/>
</dbReference>
<evidence type="ECO:0000313" key="3">
    <source>
        <dbReference type="Proteomes" id="UP000317429"/>
    </source>
</evidence>
<evidence type="ECO:0000256" key="1">
    <source>
        <dbReference type="ARBA" id="ARBA00023239"/>
    </source>
</evidence>
<dbReference type="AlphaFoldDB" id="A0A518DGJ8"/>
<dbReference type="EMBL" id="CP036291">
    <property type="protein sequence ID" value="QDU90562.1"/>
    <property type="molecule type" value="Genomic_DNA"/>
</dbReference>